<dbReference type="Pfam" id="PF04397">
    <property type="entry name" value="LytTR"/>
    <property type="match status" value="1"/>
</dbReference>
<accession>A0ABV4P4C5</accession>
<dbReference type="Gene3D" id="3.40.50.2300">
    <property type="match status" value="1"/>
</dbReference>
<dbReference type="PROSITE" id="PS50930">
    <property type="entry name" value="HTH_LYTTR"/>
    <property type="match status" value="1"/>
</dbReference>
<comment type="caution">
    <text evidence="5">The sequence shown here is derived from an EMBL/GenBank/DDBJ whole genome shotgun (WGS) entry which is preliminary data.</text>
</comment>
<dbReference type="InterPro" id="IPR011006">
    <property type="entry name" value="CheY-like_superfamily"/>
</dbReference>
<dbReference type="PROSITE" id="PS50110">
    <property type="entry name" value="RESPONSE_REGULATORY"/>
    <property type="match status" value="1"/>
</dbReference>
<feature type="domain" description="HTH LytTR-type" evidence="4">
    <location>
        <begin position="131"/>
        <end position="229"/>
    </location>
</feature>
<dbReference type="PANTHER" id="PTHR45526:SF1">
    <property type="entry name" value="TRANSCRIPTIONAL REGULATORY PROTEIN DCUR-RELATED"/>
    <property type="match status" value="1"/>
</dbReference>
<dbReference type="Gene3D" id="2.40.50.1020">
    <property type="entry name" value="LytTr DNA-binding domain"/>
    <property type="match status" value="1"/>
</dbReference>
<proteinExistence type="predicted"/>
<organism evidence="5 6">
    <name type="scientific">Microbulbifer epialgicus</name>
    <dbReference type="NCBI Taxonomy" id="393907"/>
    <lineage>
        <taxon>Bacteria</taxon>
        <taxon>Pseudomonadati</taxon>
        <taxon>Pseudomonadota</taxon>
        <taxon>Gammaproteobacteria</taxon>
        <taxon>Cellvibrionales</taxon>
        <taxon>Microbulbiferaceae</taxon>
        <taxon>Microbulbifer</taxon>
    </lineage>
</organism>
<dbReference type="SUPFAM" id="SSF52172">
    <property type="entry name" value="CheY-like"/>
    <property type="match status" value="1"/>
</dbReference>
<protein>
    <submittedName>
        <fullName evidence="5">LytR/AlgR family response regulator transcription factor</fullName>
    </submittedName>
</protein>
<dbReference type="Proteomes" id="UP001569428">
    <property type="component" value="Unassembled WGS sequence"/>
</dbReference>
<gene>
    <name evidence="5" type="ORF">ACCI49_18145</name>
</gene>
<reference evidence="5 6" key="1">
    <citation type="submission" date="2024-08" db="EMBL/GenBank/DDBJ databases">
        <authorList>
            <person name="Ishaq N."/>
        </authorList>
    </citation>
    <scope>NUCLEOTIDE SEQUENCE [LARGE SCALE GENOMIC DNA]</scope>
    <source>
        <strain evidence="5 6">DSM 18651</strain>
    </source>
</reference>
<dbReference type="InterPro" id="IPR001789">
    <property type="entry name" value="Sig_transdc_resp-reg_receiver"/>
</dbReference>
<evidence type="ECO:0000259" key="3">
    <source>
        <dbReference type="PROSITE" id="PS50110"/>
    </source>
</evidence>
<dbReference type="SMART" id="SM00850">
    <property type="entry name" value="LytTR"/>
    <property type="match status" value="1"/>
</dbReference>
<dbReference type="PANTHER" id="PTHR45526">
    <property type="entry name" value="TRANSCRIPTIONAL REGULATORY PROTEIN DPIA"/>
    <property type="match status" value="1"/>
</dbReference>
<dbReference type="InterPro" id="IPR007492">
    <property type="entry name" value="LytTR_DNA-bd_dom"/>
</dbReference>
<dbReference type="EMBL" id="JBGMEK010000056">
    <property type="protein sequence ID" value="MFA0812837.1"/>
    <property type="molecule type" value="Genomic_DNA"/>
</dbReference>
<keyword evidence="2" id="KW-0597">Phosphoprotein</keyword>
<keyword evidence="6" id="KW-1185">Reference proteome</keyword>
<sequence length="229" mass="26235">MKALIIDDEPLAHNVLLHHSRAHTDIEVVGQCFNATEALSFLDGKQVDLILLDIHMPVLSGLKMLRVMANRPQVILCTAYQEYALEGFEMDVTDYLLKPVSSERFAQALDKVRRRAGETASLAKPIIQNHIVIRVDREDRRVDLDKVLCFEAYGNYVKIWFDESSLLTAGTLKNFVATLPYGRFIQVHKSYLVNREKIVAQDSEKLRLINEKLVRIGKAFRKNLADLWK</sequence>
<evidence type="ECO:0000313" key="5">
    <source>
        <dbReference type="EMBL" id="MFA0812837.1"/>
    </source>
</evidence>
<evidence type="ECO:0000256" key="1">
    <source>
        <dbReference type="ARBA" id="ARBA00023012"/>
    </source>
</evidence>
<keyword evidence="1" id="KW-0902">Two-component regulatory system</keyword>
<evidence type="ECO:0000313" key="6">
    <source>
        <dbReference type="Proteomes" id="UP001569428"/>
    </source>
</evidence>
<dbReference type="RefSeq" id="WP_371840567.1">
    <property type="nucleotide sequence ID" value="NZ_JBGMEK010000056.1"/>
</dbReference>
<feature type="modified residue" description="4-aspartylphosphate" evidence="2">
    <location>
        <position position="53"/>
    </location>
</feature>
<evidence type="ECO:0000259" key="4">
    <source>
        <dbReference type="PROSITE" id="PS50930"/>
    </source>
</evidence>
<name>A0ABV4P4C5_9GAMM</name>
<evidence type="ECO:0000256" key="2">
    <source>
        <dbReference type="PROSITE-ProRule" id="PRU00169"/>
    </source>
</evidence>
<dbReference type="InterPro" id="IPR051271">
    <property type="entry name" value="2C-system_Tx_regulators"/>
</dbReference>
<dbReference type="Pfam" id="PF00072">
    <property type="entry name" value="Response_reg"/>
    <property type="match status" value="1"/>
</dbReference>
<dbReference type="SMART" id="SM00448">
    <property type="entry name" value="REC"/>
    <property type="match status" value="1"/>
</dbReference>
<feature type="domain" description="Response regulatory" evidence="3">
    <location>
        <begin position="2"/>
        <end position="113"/>
    </location>
</feature>